<sequence>MTHLVEFFRTEDGEPWGLFVYGHVEPASVAKELQQTFERHRDLGEVDEEWDGWAVDPGEIRQYWMYQREDAPEDLSFYWCEAGRAGAISVTGIRF</sequence>
<accession>A0ABV6Z8J4</accession>
<reference evidence="1 2" key="1">
    <citation type="submission" date="2024-09" db="EMBL/GenBank/DDBJ databases">
        <title>Description of Labrys sedimenti sp. nov., isolated from a diclofenac-degrading enrichment culture, and genome-based reclassification of Labrys portucalensis as a later heterotypic synonym of Labrys neptuniae.</title>
        <authorList>
            <person name="Tancsics A."/>
            <person name="Csepanyi A."/>
        </authorList>
    </citation>
    <scope>NUCLEOTIDE SEQUENCE [LARGE SCALE GENOMIC DNA]</scope>
    <source>
        <strain evidence="1 2">LMG 23412</strain>
    </source>
</reference>
<protein>
    <submittedName>
        <fullName evidence="1">Uncharacterized protein</fullName>
    </submittedName>
</protein>
<dbReference type="RefSeq" id="WP_394308365.1">
    <property type="nucleotide sequence ID" value="NZ_JBHGPK010000001.1"/>
</dbReference>
<evidence type="ECO:0000313" key="2">
    <source>
        <dbReference type="Proteomes" id="UP001595190"/>
    </source>
</evidence>
<name>A0ABV6Z8J4_9HYPH</name>
<organism evidence="1 2">
    <name type="scientific">Labrys neptuniae</name>
    <dbReference type="NCBI Taxonomy" id="376174"/>
    <lineage>
        <taxon>Bacteria</taxon>
        <taxon>Pseudomonadati</taxon>
        <taxon>Pseudomonadota</taxon>
        <taxon>Alphaproteobacteria</taxon>
        <taxon>Hyphomicrobiales</taxon>
        <taxon>Xanthobacteraceae</taxon>
        <taxon>Labrys</taxon>
    </lineage>
</organism>
<proteinExistence type="predicted"/>
<dbReference type="Proteomes" id="UP001595190">
    <property type="component" value="Unassembled WGS sequence"/>
</dbReference>
<dbReference type="EMBL" id="JBHGPK010000001">
    <property type="protein sequence ID" value="MFC2248514.1"/>
    <property type="molecule type" value="Genomic_DNA"/>
</dbReference>
<evidence type="ECO:0000313" key="1">
    <source>
        <dbReference type="EMBL" id="MFC2248514.1"/>
    </source>
</evidence>
<comment type="caution">
    <text evidence="1">The sequence shown here is derived from an EMBL/GenBank/DDBJ whole genome shotgun (WGS) entry which is preliminary data.</text>
</comment>
<gene>
    <name evidence="1" type="ORF">ACETRX_02700</name>
</gene>